<dbReference type="RefSeq" id="WP_185673980.1">
    <property type="nucleotide sequence ID" value="NZ_JACHVB010000012.1"/>
</dbReference>
<evidence type="ECO:0000256" key="1">
    <source>
        <dbReference type="SAM" id="Coils"/>
    </source>
</evidence>
<dbReference type="Pfam" id="PF13366">
    <property type="entry name" value="PDDEXK_3"/>
    <property type="match status" value="1"/>
</dbReference>
<keyword evidence="3" id="KW-1185">Reference proteome</keyword>
<organism evidence="2 3">
    <name type="scientific">Ruficoccus amylovorans</name>
    <dbReference type="NCBI Taxonomy" id="1804625"/>
    <lineage>
        <taxon>Bacteria</taxon>
        <taxon>Pseudomonadati</taxon>
        <taxon>Verrucomicrobiota</taxon>
        <taxon>Opitutia</taxon>
        <taxon>Puniceicoccales</taxon>
        <taxon>Cerasicoccaceae</taxon>
        <taxon>Ruficoccus</taxon>
    </lineage>
</organism>
<dbReference type="EMBL" id="JACHVB010000012">
    <property type="protein sequence ID" value="MBC2592975.1"/>
    <property type="molecule type" value="Genomic_DNA"/>
</dbReference>
<dbReference type="Proteomes" id="UP000546464">
    <property type="component" value="Unassembled WGS sequence"/>
</dbReference>
<accession>A0A842H9M2</accession>
<dbReference type="InterPro" id="IPR026350">
    <property type="entry name" value="GxxExxY"/>
</dbReference>
<sequence length="127" mass="14646">MSEVIFKQECYEIIGACMRVHSAMGSGFLERVYQECLRIEFDQTGIPFREQAPIAIHYRGRQLESQYFADFLLYNSILLEIKSLKSLLAEHEAQLLNYLSATRLPLGLLVNFGSLGKLEYKRLAHSR</sequence>
<feature type="coiled-coil region" evidence="1">
    <location>
        <begin position="74"/>
        <end position="101"/>
    </location>
</feature>
<name>A0A842H9M2_9BACT</name>
<dbReference type="NCBIfam" id="TIGR04256">
    <property type="entry name" value="GxxExxY"/>
    <property type="match status" value="1"/>
</dbReference>
<evidence type="ECO:0000313" key="2">
    <source>
        <dbReference type="EMBL" id="MBC2592975.1"/>
    </source>
</evidence>
<gene>
    <name evidence="2" type="ORF">H5P28_01755</name>
</gene>
<evidence type="ECO:0000313" key="3">
    <source>
        <dbReference type="Proteomes" id="UP000546464"/>
    </source>
</evidence>
<protein>
    <submittedName>
        <fullName evidence="2">GxxExxY protein</fullName>
    </submittedName>
</protein>
<keyword evidence="1" id="KW-0175">Coiled coil</keyword>
<comment type="caution">
    <text evidence="2">The sequence shown here is derived from an EMBL/GenBank/DDBJ whole genome shotgun (WGS) entry which is preliminary data.</text>
</comment>
<dbReference type="AlphaFoldDB" id="A0A842H9M2"/>
<proteinExistence type="predicted"/>
<reference evidence="2 3" key="1">
    <citation type="submission" date="2020-07" db="EMBL/GenBank/DDBJ databases">
        <authorList>
            <person name="Feng X."/>
        </authorList>
    </citation>
    <scope>NUCLEOTIDE SEQUENCE [LARGE SCALE GENOMIC DNA]</scope>
    <source>
        <strain evidence="2 3">JCM31066</strain>
    </source>
</reference>